<sequence length="116" mass="13487">MSEVAAAAQEERLSSARKAILCRRKTIWSTQQIERLAREGAWHRTGRFLYSRKLTGEVDERNRRCWRNMENAGLGVSRSKIQMTCWIPTQESSPFCNLKMLGVDEQRRKNPCNEAD</sequence>
<gene>
    <name evidence="1" type="ORF">F6X42_04570</name>
</gene>
<dbReference type="Proteomes" id="UP000736373">
    <property type="component" value="Unassembled WGS sequence"/>
</dbReference>
<name>A0ABR7PJE8_9BURK</name>
<keyword evidence="2" id="KW-1185">Reference proteome</keyword>
<evidence type="ECO:0000313" key="2">
    <source>
        <dbReference type="Proteomes" id="UP000736373"/>
    </source>
</evidence>
<evidence type="ECO:0000313" key="1">
    <source>
        <dbReference type="EMBL" id="MBC8745928.1"/>
    </source>
</evidence>
<comment type="caution">
    <text evidence="1">The sequence shown here is derived from an EMBL/GenBank/DDBJ whole genome shotgun (WGS) entry which is preliminary data.</text>
</comment>
<accession>A0ABR7PJE8</accession>
<proteinExistence type="predicted"/>
<organism evidence="1 2">
    <name type="scientific">Paraburkholderia podalyriae</name>
    <dbReference type="NCBI Taxonomy" id="1938811"/>
    <lineage>
        <taxon>Bacteria</taxon>
        <taxon>Pseudomonadati</taxon>
        <taxon>Pseudomonadota</taxon>
        <taxon>Betaproteobacteria</taxon>
        <taxon>Burkholderiales</taxon>
        <taxon>Burkholderiaceae</taxon>
        <taxon>Paraburkholderia</taxon>
    </lineage>
</organism>
<reference evidence="1 2" key="1">
    <citation type="submission" date="2019-09" db="EMBL/GenBank/DDBJ databases">
        <title>Paraburkholderia podalyriae sp. nov., A South African Podalyria-associated rhizobium.</title>
        <authorList>
            <person name="Mavima L."/>
            <person name="Beukes C.W."/>
            <person name="Palmer M."/>
            <person name="De Meyer S.E."/>
            <person name="James E.K."/>
            <person name="Maluk M."/>
            <person name="Avontuur J.R."/>
            <person name="Chan W.Y."/>
            <person name="Venter S.N."/>
            <person name="Steenkamp E.T."/>
        </authorList>
    </citation>
    <scope>NUCLEOTIDE SEQUENCE [LARGE SCALE GENOMIC DNA]</scope>
    <source>
        <strain evidence="1 2">WC7.3b</strain>
    </source>
</reference>
<dbReference type="EMBL" id="VZQQ01000003">
    <property type="protein sequence ID" value="MBC8745928.1"/>
    <property type="molecule type" value="Genomic_DNA"/>
</dbReference>
<protein>
    <submittedName>
        <fullName evidence="1">Uncharacterized protein</fullName>
    </submittedName>
</protein>